<sequence>MRSRRTTDVKLILDNRPAISISVQLGTSPSPPSHPTSAFSTLSLCISLLVINCLLRDPSCLLPCFQSCLYGSTDRQNSGRPQRWKHPPSFRAELAPV</sequence>
<reference evidence="2 3" key="1">
    <citation type="submission" date="2016-07" db="EMBL/GenBank/DDBJ databases">
        <title>Multiple horizontal gene transfer events from other fungi enriched the ability of initially mycotrophic Trichoderma (Ascomycota) to feed on dead plant biomass.</title>
        <authorList>
            <consortium name="DOE Joint Genome Institute"/>
            <person name="Aerts A."/>
            <person name="Atanasova L."/>
            <person name="Chenthamara K."/>
            <person name="Zhang J."/>
            <person name="Grujic M."/>
            <person name="Henrissat B."/>
            <person name="Kuo A."/>
            <person name="Salamov A."/>
            <person name="Lipzen A."/>
            <person name="Labutti K."/>
            <person name="Barry K."/>
            <person name="Miao Y."/>
            <person name="Rahimi M.J."/>
            <person name="Shen Q."/>
            <person name="Grigoriev I.V."/>
            <person name="Kubicek C.P."/>
            <person name="Druzhinina I.S."/>
        </authorList>
    </citation>
    <scope>NUCLEOTIDE SEQUENCE [LARGE SCALE GENOMIC DNA]</scope>
    <source>
        <strain evidence="2 3">ATCC 18648</strain>
    </source>
</reference>
<keyword evidence="3" id="KW-1185">Reference proteome</keyword>
<dbReference type="Proteomes" id="UP000240760">
    <property type="component" value="Unassembled WGS sequence"/>
</dbReference>
<evidence type="ECO:0000313" key="2">
    <source>
        <dbReference type="EMBL" id="PTB75616.1"/>
    </source>
</evidence>
<name>A0A2T4C218_TRILO</name>
<protein>
    <submittedName>
        <fullName evidence="2">Uncharacterized protein</fullName>
    </submittedName>
</protein>
<accession>A0A2T4C218</accession>
<gene>
    <name evidence="2" type="ORF">M440DRAFT_326009</name>
</gene>
<proteinExistence type="predicted"/>
<dbReference type="AlphaFoldDB" id="A0A2T4C218"/>
<dbReference type="EMBL" id="KZ679133">
    <property type="protein sequence ID" value="PTB75616.1"/>
    <property type="molecule type" value="Genomic_DNA"/>
</dbReference>
<evidence type="ECO:0000256" key="1">
    <source>
        <dbReference type="SAM" id="MobiDB-lite"/>
    </source>
</evidence>
<feature type="region of interest" description="Disordered" evidence="1">
    <location>
        <begin position="73"/>
        <end position="97"/>
    </location>
</feature>
<organism evidence="2 3">
    <name type="scientific">Trichoderma longibrachiatum ATCC 18648</name>
    <dbReference type="NCBI Taxonomy" id="983965"/>
    <lineage>
        <taxon>Eukaryota</taxon>
        <taxon>Fungi</taxon>
        <taxon>Dikarya</taxon>
        <taxon>Ascomycota</taxon>
        <taxon>Pezizomycotina</taxon>
        <taxon>Sordariomycetes</taxon>
        <taxon>Hypocreomycetidae</taxon>
        <taxon>Hypocreales</taxon>
        <taxon>Hypocreaceae</taxon>
        <taxon>Trichoderma</taxon>
    </lineage>
</organism>
<evidence type="ECO:0000313" key="3">
    <source>
        <dbReference type="Proteomes" id="UP000240760"/>
    </source>
</evidence>